<reference evidence="2" key="2">
    <citation type="submission" date="2020-05" db="UniProtKB">
        <authorList>
            <consortium name="EnsemblMetazoa"/>
        </authorList>
    </citation>
    <scope>IDENTIFICATION</scope>
    <source>
        <strain evidence="2">MINIMUS1</strain>
    </source>
</reference>
<dbReference type="VEuPathDB" id="VectorBase:AMIN003382"/>
<evidence type="ECO:0000313" key="2">
    <source>
        <dbReference type="EnsemblMetazoa" id="AMIN003382-PA"/>
    </source>
</evidence>
<dbReference type="SMART" id="SM00595">
    <property type="entry name" value="MADF"/>
    <property type="match status" value="1"/>
</dbReference>
<organism evidence="2 3">
    <name type="scientific">Anopheles minimus</name>
    <dbReference type="NCBI Taxonomy" id="112268"/>
    <lineage>
        <taxon>Eukaryota</taxon>
        <taxon>Metazoa</taxon>
        <taxon>Ecdysozoa</taxon>
        <taxon>Arthropoda</taxon>
        <taxon>Hexapoda</taxon>
        <taxon>Insecta</taxon>
        <taxon>Pterygota</taxon>
        <taxon>Neoptera</taxon>
        <taxon>Endopterygota</taxon>
        <taxon>Diptera</taxon>
        <taxon>Nematocera</taxon>
        <taxon>Culicoidea</taxon>
        <taxon>Culicidae</taxon>
        <taxon>Anophelinae</taxon>
        <taxon>Anopheles</taxon>
    </lineage>
</organism>
<reference evidence="3" key="1">
    <citation type="submission" date="2013-03" db="EMBL/GenBank/DDBJ databases">
        <title>The Genome Sequence of Anopheles minimus MINIMUS1.</title>
        <authorList>
            <consortium name="The Broad Institute Genomics Platform"/>
            <person name="Neafsey D.E."/>
            <person name="Walton C."/>
            <person name="Walker B."/>
            <person name="Young S.K."/>
            <person name="Zeng Q."/>
            <person name="Gargeya S."/>
            <person name="Fitzgerald M."/>
            <person name="Haas B."/>
            <person name="Abouelleil A."/>
            <person name="Allen A.W."/>
            <person name="Alvarado L."/>
            <person name="Arachchi H.M."/>
            <person name="Berlin A.M."/>
            <person name="Chapman S.B."/>
            <person name="Gainer-Dewar J."/>
            <person name="Goldberg J."/>
            <person name="Griggs A."/>
            <person name="Gujja S."/>
            <person name="Hansen M."/>
            <person name="Howarth C."/>
            <person name="Imamovic A."/>
            <person name="Ireland A."/>
            <person name="Larimer J."/>
            <person name="McCowan C."/>
            <person name="Murphy C."/>
            <person name="Pearson M."/>
            <person name="Poon T.W."/>
            <person name="Priest M."/>
            <person name="Roberts A."/>
            <person name="Saif S."/>
            <person name="Shea T."/>
            <person name="Sisk P."/>
            <person name="Sykes S."/>
            <person name="Wortman J."/>
            <person name="Nusbaum C."/>
            <person name="Birren B."/>
        </authorList>
    </citation>
    <scope>NUCLEOTIDE SEQUENCE [LARGE SCALE GENOMIC DNA]</scope>
    <source>
        <strain evidence="3">MINIMUS1</strain>
    </source>
</reference>
<dbReference type="STRING" id="112268.A0A182VZ77"/>
<dbReference type="PROSITE" id="PS51029">
    <property type="entry name" value="MADF"/>
    <property type="match status" value="1"/>
</dbReference>
<dbReference type="EnsemblMetazoa" id="AMIN003382-RA">
    <property type="protein sequence ID" value="AMIN003382-PA"/>
    <property type="gene ID" value="AMIN003382"/>
</dbReference>
<dbReference type="Proteomes" id="UP000075920">
    <property type="component" value="Unassembled WGS sequence"/>
</dbReference>
<sequence>MSASSQRQILTEFIQLYKSFPCLWDSTAKEYLDRGEKKKAYDRLVQKYQEIDNNANRNTVAKKINVLRTCYRRELSKLNNRGDNVNKPTLWYFDLLSFLDKANSREFESSFVNYDIYTSCADKPIKGMLQHVEIEYIEDESTVDNNDCASILEKRVYSSCSTSSTATTGKRKFYSLDHDPNSTRQRSILAANGEDSFDIFGKHVAYKLQSLTKQQYTLAQKLINDVLFEGEMETLNRRCGIINRKSKIERDLE</sequence>
<dbReference type="PANTHER" id="PTHR21505">
    <property type="entry name" value="MADF DOMAIN-CONTAINING PROTEIN-RELATED"/>
    <property type="match status" value="1"/>
</dbReference>
<dbReference type="AlphaFoldDB" id="A0A182VZ77"/>
<evidence type="ECO:0000313" key="3">
    <source>
        <dbReference type="Proteomes" id="UP000075920"/>
    </source>
</evidence>
<name>A0A182VZ77_9DIPT</name>
<dbReference type="Pfam" id="PF10545">
    <property type="entry name" value="MADF_DNA_bdg"/>
    <property type="match status" value="1"/>
</dbReference>
<proteinExistence type="predicted"/>
<evidence type="ECO:0000259" key="1">
    <source>
        <dbReference type="PROSITE" id="PS51029"/>
    </source>
</evidence>
<dbReference type="PANTHER" id="PTHR21505:SF8">
    <property type="entry name" value="DPT-YFP REPRESSOR BY OVEREXPRESSION, ISOFORM D-RELATED"/>
    <property type="match status" value="1"/>
</dbReference>
<accession>A0A182VZ77</accession>
<keyword evidence="3" id="KW-1185">Reference proteome</keyword>
<protein>
    <submittedName>
        <fullName evidence="2">MADF domain-containing protein</fullName>
    </submittedName>
</protein>
<feature type="domain" description="MADF" evidence="1">
    <location>
        <begin position="12"/>
        <end position="104"/>
    </location>
</feature>
<dbReference type="InterPro" id="IPR006578">
    <property type="entry name" value="MADF-dom"/>
</dbReference>